<evidence type="ECO:0000256" key="3">
    <source>
        <dbReference type="ARBA" id="ARBA00022553"/>
    </source>
</evidence>
<dbReference type="SMART" id="SM00448">
    <property type="entry name" value="REC"/>
    <property type="match status" value="1"/>
</dbReference>
<dbReference type="PROSITE" id="PS50109">
    <property type="entry name" value="HIS_KIN"/>
    <property type="match status" value="1"/>
</dbReference>
<dbReference type="CDD" id="cd17546">
    <property type="entry name" value="REC_hyHK_CKI1_RcsC-like"/>
    <property type="match status" value="1"/>
</dbReference>
<dbReference type="InterPro" id="IPR003594">
    <property type="entry name" value="HATPase_dom"/>
</dbReference>
<evidence type="ECO:0000256" key="1">
    <source>
        <dbReference type="ARBA" id="ARBA00000085"/>
    </source>
</evidence>
<dbReference type="InterPro" id="IPR036890">
    <property type="entry name" value="HATPase_C_sf"/>
</dbReference>
<evidence type="ECO:0000256" key="2">
    <source>
        <dbReference type="ARBA" id="ARBA00012438"/>
    </source>
</evidence>
<evidence type="ECO:0000256" key="4">
    <source>
        <dbReference type="ARBA" id="ARBA00022679"/>
    </source>
</evidence>
<dbReference type="SUPFAM" id="SSF55874">
    <property type="entry name" value="ATPase domain of HSP90 chaperone/DNA topoisomerase II/histidine kinase"/>
    <property type="match status" value="1"/>
</dbReference>
<dbReference type="AlphaFoldDB" id="A0A1E7EU01"/>
<evidence type="ECO:0000259" key="8">
    <source>
        <dbReference type="PROSITE" id="PS50109"/>
    </source>
</evidence>
<dbReference type="PROSITE" id="PS50110">
    <property type="entry name" value="RESPONSE_REGULATORY"/>
    <property type="match status" value="1"/>
</dbReference>
<keyword evidence="3 6" id="KW-0597">Phosphoprotein</keyword>
<dbReference type="SUPFAM" id="SSF52172">
    <property type="entry name" value="CheY-like"/>
    <property type="match status" value="1"/>
</dbReference>
<dbReference type="InParanoid" id="A0A1E7EU01"/>
<keyword evidence="11" id="KW-1185">Reference proteome</keyword>
<evidence type="ECO:0000259" key="9">
    <source>
        <dbReference type="PROSITE" id="PS50110"/>
    </source>
</evidence>
<proteinExistence type="predicted"/>
<dbReference type="SMART" id="SM00388">
    <property type="entry name" value="HisKA"/>
    <property type="match status" value="1"/>
</dbReference>
<dbReference type="SMART" id="SM00387">
    <property type="entry name" value="HATPase_c"/>
    <property type="match status" value="1"/>
</dbReference>
<name>A0A1E7EU01_9STRA</name>
<protein>
    <recommendedName>
        <fullName evidence="2">histidine kinase</fullName>
        <ecNumber evidence="2">2.7.13.3</ecNumber>
    </recommendedName>
</protein>
<keyword evidence="5 10" id="KW-0418">Kinase</keyword>
<dbReference type="Gene3D" id="3.40.50.2300">
    <property type="match status" value="1"/>
</dbReference>
<dbReference type="InterPro" id="IPR001789">
    <property type="entry name" value="Sig_transdc_resp-reg_receiver"/>
</dbReference>
<dbReference type="Gene3D" id="1.10.287.130">
    <property type="match status" value="1"/>
</dbReference>
<feature type="region of interest" description="Disordered" evidence="7">
    <location>
        <begin position="1"/>
        <end position="58"/>
    </location>
</feature>
<sequence length="946" mass="104055">MVMADSSICKEEKNFESTDDDDDDDDDDKMKNTKKNMHVSTSTTSTPTPSTTSTKGRTSDKPFYGDLVCAVAFTVVTPIDGWKAAMTCQQEHYDTDTTTSDDVCTERIFGLCQTALLSVTFCALYGGLNWISYLHHSKKYSFFAFLSGLWLCAFNNLQQWPYAGECVITYQFHGVLVGCLSNGKLSFKDQMIRMVLMFGVASYVSIRSPFSVYCEDVLPLLGGPVLLSIAALAATRSNVYWNLLKTTNWNLLTVQGARWVLAGIYMYHTATDLLSIHNNSNNNNNANVNDNNIRAAQEKLIAITKAAFIACVGVGATGAFQNEIDLNERLEVLVQNRTKEIQEKNDKLHMVELALRASETAIAITDSNLRFIWLNAACEEISTNNIDAAATAASKIAPTKGGAISTGKKIQGQHQVSSQSFLGRTIVEVLALETILDEKKLTRAFASHRREDENNNDDNGSNRYLVVFKNITAERAREEAERTAQEEAMLAKAMEDSMVTLTHELRTPMQGIMGVTSMLLQENKKKDEKQTDTILAESLKLIMASSGLLLNLINNLLDVKKVNSEMMDSFPMSSVIARSAIKDTIDFCQPLASISGVSVVTDYGNGRKNDFMVVSNALRLQQVLINLVSNAIKYTEEESQICIRIRPTIMTDVEYMIDHALASSRDDNSNDGVSKKDLSLSNHSVLCFSISDCGPGIAPHQADRLFRRFARLDNKPTRALGGGNKIGQPSGTGLGLNLCQLFLHRMNGEIWATNNSNGRGSTFSFFLPLAIDNNPNIDSRITAPVEMSNNRCRSFEDLSLTTSQLRILLVDDVLINRKVIGRMVKLIGIVDIVTVDSGENALIELFKNGPYDLVISDLQMPGMSGTELCEAIMADTNGCLSRKPVVVGLTADTSVKVAENCSVAGMSAVMYKPISVIEMRDFFGKTVGRLKPGVWYTSNTEVLAAQ</sequence>
<feature type="domain" description="Response regulatory" evidence="9">
    <location>
        <begin position="806"/>
        <end position="927"/>
    </location>
</feature>
<feature type="compositionally biased region" description="Low complexity" evidence="7">
    <location>
        <begin position="40"/>
        <end position="54"/>
    </location>
</feature>
<dbReference type="EMBL" id="KV784376">
    <property type="protein sequence ID" value="OEU09274.1"/>
    <property type="molecule type" value="Genomic_DNA"/>
</dbReference>
<gene>
    <name evidence="10" type="ORF">FRACYDRAFT_264271</name>
</gene>
<dbReference type="CDD" id="cd00082">
    <property type="entry name" value="HisKA"/>
    <property type="match status" value="1"/>
</dbReference>
<dbReference type="OrthoDB" id="43115at2759"/>
<dbReference type="Pfam" id="PF00512">
    <property type="entry name" value="HisKA"/>
    <property type="match status" value="1"/>
</dbReference>
<dbReference type="PANTHER" id="PTHR43047">
    <property type="entry name" value="TWO-COMPONENT HISTIDINE PROTEIN KINASE"/>
    <property type="match status" value="1"/>
</dbReference>
<dbReference type="Pfam" id="PF00072">
    <property type="entry name" value="Response_reg"/>
    <property type="match status" value="1"/>
</dbReference>
<evidence type="ECO:0000313" key="10">
    <source>
        <dbReference type="EMBL" id="OEU09274.1"/>
    </source>
</evidence>
<feature type="compositionally biased region" description="Acidic residues" evidence="7">
    <location>
        <begin position="17"/>
        <end position="27"/>
    </location>
</feature>
<accession>A0A1E7EU01</accession>
<dbReference type="InterPro" id="IPR005467">
    <property type="entry name" value="His_kinase_dom"/>
</dbReference>
<dbReference type="PRINTS" id="PR00344">
    <property type="entry name" value="BCTRLSENSOR"/>
</dbReference>
<comment type="catalytic activity">
    <reaction evidence="1">
        <text>ATP + protein L-histidine = ADP + protein N-phospho-L-histidine.</text>
        <dbReference type="EC" id="2.7.13.3"/>
    </reaction>
</comment>
<evidence type="ECO:0000256" key="5">
    <source>
        <dbReference type="ARBA" id="ARBA00022777"/>
    </source>
</evidence>
<dbReference type="Proteomes" id="UP000095751">
    <property type="component" value="Unassembled WGS sequence"/>
</dbReference>
<dbReference type="InterPro" id="IPR003661">
    <property type="entry name" value="HisK_dim/P_dom"/>
</dbReference>
<dbReference type="SUPFAM" id="SSF47384">
    <property type="entry name" value="Homodimeric domain of signal transducing histidine kinase"/>
    <property type="match status" value="1"/>
</dbReference>
<feature type="domain" description="Histidine kinase" evidence="8">
    <location>
        <begin position="500"/>
        <end position="771"/>
    </location>
</feature>
<evidence type="ECO:0000256" key="6">
    <source>
        <dbReference type="PROSITE-ProRule" id="PRU00169"/>
    </source>
</evidence>
<reference evidence="10 11" key="1">
    <citation type="submission" date="2016-09" db="EMBL/GenBank/DDBJ databases">
        <title>Extensive genetic diversity and differential bi-allelic expression allows diatom success in the polar Southern Ocean.</title>
        <authorList>
            <consortium name="DOE Joint Genome Institute"/>
            <person name="Mock T."/>
            <person name="Otillar R.P."/>
            <person name="Strauss J."/>
            <person name="Dupont C."/>
            <person name="Frickenhaus S."/>
            <person name="Maumus F."/>
            <person name="Mcmullan M."/>
            <person name="Sanges R."/>
            <person name="Schmutz J."/>
            <person name="Toseland A."/>
            <person name="Valas R."/>
            <person name="Veluchamy A."/>
            <person name="Ward B.J."/>
            <person name="Allen A."/>
            <person name="Barry K."/>
            <person name="Falciatore A."/>
            <person name="Ferrante M."/>
            <person name="Fortunato A.E."/>
            <person name="Gloeckner G."/>
            <person name="Gruber A."/>
            <person name="Hipkin R."/>
            <person name="Janech M."/>
            <person name="Kroth P."/>
            <person name="Leese F."/>
            <person name="Lindquist E."/>
            <person name="Lyon B.R."/>
            <person name="Martin J."/>
            <person name="Mayer C."/>
            <person name="Parker M."/>
            <person name="Quesneville H."/>
            <person name="Raymond J."/>
            <person name="Uhlig C."/>
            <person name="Valentin K.U."/>
            <person name="Worden A.Z."/>
            <person name="Armbrust E.V."/>
            <person name="Bowler C."/>
            <person name="Green B."/>
            <person name="Moulton V."/>
            <person name="Van Oosterhout C."/>
            <person name="Grigoriev I."/>
        </authorList>
    </citation>
    <scope>NUCLEOTIDE SEQUENCE [LARGE SCALE GENOMIC DNA]</scope>
    <source>
        <strain evidence="10 11">CCMP1102</strain>
    </source>
</reference>
<dbReference type="KEGG" id="fcy:FRACYDRAFT_264271"/>
<keyword evidence="4" id="KW-0808">Transferase</keyword>
<dbReference type="EC" id="2.7.13.3" evidence="2"/>
<dbReference type="PANTHER" id="PTHR43047:SF78">
    <property type="entry name" value="SENSORY_REGULATORY PROTEIN RPFC"/>
    <property type="match status" value="1"/>
</dbReference>
<dbReference type="GO" id="GO:0000155">
    <property type="term" value="F:phosphorelay sensor kinase activity"/>
    <property type="evidence" value="ECO:0007669"/>
    <property type="project" value="InterPro"/>
</dbReference>
<dbReference type="InterPro" id="IPR011006">
    <property type="entry name" value="CheY-like_superfamily"/>
</dbReference>
<dbReference type="InterPro" id="IPR004358">
    <property type="entry name" value="Sig_transdc_His_kin-like_C"/>
</dbReference>
<organism evidence="10 11">
    <name type="scientific">Fragilariopsis cylindrus CCMP1102</name>
    <dbReference type="NCBI Taxonomy" id="635003"/>
    <lineage>
        <taxon>Eukaryota</taxon>
        <taxon>Sar</taxon>
        <taxon>Stramenopiles</taxon>
        <taxon>Ochrophyta</taxon>
        <taxon>Bacillariophyta</taxon>
        <taxon>Bacillariophyceae</taxon>
        <taxon>Bacillariophycidae</taxon>
        <taxon>Bacillariales</taxon>
        <taxon>Bacillariaceae</taxon>
        <taxon>Fragilariopsis</taxon>
    </lineage>
</organism>
<evidence type="ECO:0000256" key="7">
    <source>
        <dbReference type="SAM" id="MobiDB-lite"/>
    </source>
</evidence>
<feature type="modified residue" description="4-aspartylphosphate" evidence="6">
    <location>
        <position position="857"/>
    </location>
</feature>
<dbReference type="Gene3D" id="3.30.565.10">
    <property type="entry name" value="Histidine kinase-like ATPase, C-terminal domain"/>
    <property type="match status" value="1"/>
</dbReference>
<evidence type="ECO:0000313" key="11">
    <source>
        <dbReference type="Proteomes" id="UP000095751"/>
    </source>
</evidence>
<dbReference type="InterPro" id="IPR036097">
    <property type="entry name" value="HisK_dim/P_sf"/>
</dbReference>
<dbReference type="Pfam" id="PF02518">
    <property type="entry name" value="HATPase_c"/>
    <property type="match status" value="1"/>
</dbReference>